<dbReference type="RefSeq" id="WP_045960963.1">
    <property type="nucleotide sequence ID" value="NZ_JMTK01000003.1"/>
</dbReference>
<feature type="region of interest" description="Disordered" evidence="1">
    <location>
        <begin position="53"/>
        <end position="79"/>
    </location>
</feature>
<evidence type="ECO:0000313" key="3">
    <source>
        <dbReference type="Proteomes" id="UP000033731"/>
    </source>
</evidence>
<dbReference type="AlphaFoldDB" id="A0A0F4VLJ2"/>
<protein>
    <submittedName>
        <fullName evidence="2">Uncharacterized protein</fullName>
    </submittedName>
</protein>
<comment type="caution">
    <text evidence="2">The sequence shown here is derived from an EMBL/GenBank/DDBJ whole genome shotgun (WGS) entry which is preliminary data.</text>
</comment>
<reference evidence="2 3" key="1">
    <citation type="journal article" date="2015" name="Phytopathology">
        <title>Genomes of Candidatus Liberibacter solanacearum haplotype A from New Zealand and the USA suggest significant genome plasticity in the species.</title>
        <authorList>
            <person name="Thompson S.M."/>
            <person name="Johnson C.P."/>
            <person name="Lu A.Y."/>
            <person name="Frampton R.A."/>
            <person name="Sullivan K.L."/>
            <person name="Fiers M.W."/>
            <person name="Crowhurst R.N."/>
            <person name="Pitman A.R."/>
            <person name="Scott I."/>
            <person name="Gudmestad N.C."/>
            <person name="Smith G.R."/>
        </authorList>
    </citation>
    <scope>NUCLEOTIDE SEQUENCE [LARGE SCALE GENOMIC DNA]</scope>
    <source>
        <strain evidence="2 3">LsoNZ1</strain>
    </source>
</reference>
<dbReference type="PATRIC" id="fig|556287.9.peg.1193"/>
<evidence type="ECO:0000256" key="1">
    <source>
        <dbReference type="SAM" id="MobiDB-lite"/>
    </source>
</evidence>
<dbReference type="EMBL" id="JMTK01000003">
    <property type="protein sequence ID" value="KJZ81577.1"/>
    <property type="molecule type" value="Genomic_DNA"/>
</dbReference>
<accession>A0A0F4VLJ2</accession>
<sequence>MPREQQKNPWSKGLSNIFQGATSGSMVGGPWGALAGGLLGGATSVIDYLFSSSDQEEKQDEGSHSSVLGGAVPLNGDELNDARQKDAMSFFSGRSSANQPRRITSSMLLAGGYSR</sequence>
<keyword evidence="3" id="KW-1185">Reference proteome</keyword>
<name>A0A0F4VLJ2_9HYPH</name>
<dbReference type="Proteomes" id="UP000033731">
    <property type="component" value="Unassembled WGS sequence"/>
</dbReference>
<proteinExistence type="predicted"/>
<organism evidence="2 3">
    <name type="scientific">Candidatus Liberibacter solanacearum</name>
    <dbReference type="NCBI Taxonomy" id="556287"/>
    <lineage>
        <taxon>Bacteria</taxon>
        <taxon>Pseudomonadati</taxon>
        <taxon>Pseudomonadota</taxon>
        <taxon>Alphaproteobacteria</taxon>
        <taxon>Hyphomicrobiales</taxon>
        <taxon>Rhizobiaceae</taxon>
        <taxon>Liberibacter</taxon>
    </lineage>
</organism>
<evidence type="ECO:0000313" key="2">
    <source>
        <dbReference type="EMBL" id="KJZ81577.1"/>
    </source>
</evidence>
<gene>
    <name evidence="2" type="ORF">DJ66_1172</name>
</gene>